<evidence type="ECO:0000313" key="2">
    <source>
        <dbReference type="EMBL" id="MBW0602385.1"/>
    </source>
</evidence>
<proteinExistence type="predicted"/>
<dbReference type="PANTHER" id="PTHR34215">
    <property type="entry name" value="BLL0784 PROTEIN"/>
    <property type="match status" value="1"/>
</dbReference>
<sequence length="96" mass="11564">MMSEKNNSYTRKCVVTHEILDISQLIRFDYKKERNEISLDINKTKNGRGCYLKNDPELWSQFIKIKALNRAFRTNVNLEVYNKIYNELMEVLWKKS</sequence>
<dbReference type="RefSeq" id="WP_308507083.1">
    <property type="nucleotide sequence ID" value="NZ_CP054878.1"/>
</dbReference>
<protein>
    <submittedName>
        <fullName evidence="2">YlxR family protein</fullName>
    </submittedName>
</protein>
<feature type="domain" description="YlxR" evidence="1">
    <location>
        <begin position="11"/>
        <end position="84"/>
    </location>
</feature>
<dbReference type="AlphaFoldDB" id="A0A9Q3QE10"/>
<evidence type="ECO:0000313" key="3">
    <source>
        <dbReference type="Proteomes" id="UP000746160"/>
    </source>
</evidence>
<dbReference type="Gene3D" id="3.30.1230.10">
    <property type="entry name" value="YlxR-like"/>
    <property type="match status" value="1"/>
</dbReference>
<dbReference type="Pfam" id="PF04296">
    <property type="entry name" value="YlxR"/>
    <property type="match status" value="1"/>
</dbReference>
<reference evidence="2" key="1">
    <citation type="journal article" date="2021" name="Genes Genomics">
        <title>Comparative genomic analysis of Mycoplasma anatis strains.</title>
        <authorList>
            <person name="Zhou Q."/>
            <person name="Mai K."/>
            <person name="Yang D."/>
            <person name="Liu J."/>
            <person name="Yan Z."/>
            <person name="Luo C."/>
            <person name="Tan Y."/>
            <person name="Cao S."/>
            <person name="Zhou Q."/>
            <person name="Chen L."/>
            <person name="Chen F."/>
        </authorList>
    </citation>
    <scope>NUCLEOTIDE SEQUENCE</scope>
    <source>
        <strain evidence="2">DP07</strain>
    </source>
</reference>
<dbReference type="EMBL" id="JABZFG010000001">
    <property type="protein sequence ID" value="MBW0602385.1"/>
    <property type="molecule type" value="Genomic_DNA"/>
</dbReference>
<accession>A0A9Q3QE10</accession>
<organism evidence="2 3">
    <name type="scientific">Mycoplasmopsis anatis</name>
    <dbReference type="NCBI Taxonomy" id="171279"/>
    <lineage>
        <taxon>Bacteria</taxon>
        <taxon>Bacillati</taxon>
        <taxon>Mycoplasmatota</taxon>
        <taxon>Mycoplasmoidales</taxon>
        <taxon>Metamycoplasmataceae</taxon>
        <taxon>Mycoplasmopsis</taxon>
    </lineage>
</organism>
<dbReference type="PANTHER" id="PTHR34215:SF1">
    <property type="entry name" value="YLXR DOMAIN-CONTAINING PROTEIN"/>
    <property type="match status" value="1"/>
</dbReference>
<name>A0A9Q3QE10_9BACT</name>
<dbReference type="InterPro" id="IPR035931">
    <property type="entry name" value="YlxR-like_sf"/>
</dbReference>
<gene>
    <name evidence="2" type="ORF">MADP07_00093</name>
</gene>
<comment type="caution">
    <text evidence="2">The sequence shown here is derived from an EMBL/GenBank/DDBJ whole genome shotgun (WGS) entry which is preliminary data.</text>
</comment>
<evidence type="ECO:0000259" key="1">
    <source>
        <dbReference type="Pfam" id="PF04296"/>
    </source>
</evidence>
<dbReference type="Proteomes" id="UP000746160">
    <property type="component" value="Unassembled WGS sequence"/>
</dbReference>
<dbReference type="InterPro" id="IPR037465">
    <property type="entry name" value="YlxR"/>
</dbReference>
<dbReference type="InterPro" id="IPR007393">
    <property type="entry name" value="YlxR_dom"/>
</dbReference>
<dbReference type="SUPFAM" id="SSF64376">
    <property type="entry name" value="YlxR-like"/>
    <property type="match status" value="1"/>
</dbReference>